<evidence type="ECO:0000259" key="1">
    <source>
        <dbReference type="PROSITE" id="PS51094"/>
    </source>
</evidence>
<dbReference type="InterPro" id="IPR051541">
    <property type="entry name" value="PTS_SugarTrans_NitroReg"/>
</dbReference>
<name>A0ABW3EDZ3_9LACO</name>
<gene>
    <name evidence="2" type="ORF">ACFQZ7_12515</name>
</gene>
<evidence type="ECO:0000313" key="2">
    <source>
        <dbReference type="EMBL" id="MFD0898538.1"/>
    </source>
</evidence>
<reference evidence="3" key="1">
    <citation type="journal article" date="2019" name="Int. J. Syst. Evol. Microbiol.">
        <title>The Global Catalogue of Microorganisms (GCM) 10K type strain sequencing project: providing services to taxonomists for standard genome sequencing and annotation.</title>
        <authorList>
            <consortium name="The Broad Institute Genomics Platform"/>
            <consortium name="The Broad Institute Genome Sequencing Center for Infectious Disease"/>
            <person name="Wu L."/>
            <person name="Ma J."/>
        </authorList>
    </citation>
    <scope>NUCLEOTIDE SEQUENCE [LARGE SCALE GENOMIC DNA]</scope>
    <source>
        <strain evidence="3">CCM 8925</strain>
    </source>
</reference>
<dbReference type="PANTHER" id="PTHR47738">
    <property type="entry name" value="PTS SYSTEM FRUCTOSE-LIKE EIIA COMPONENT-RELATED"/>
    <property type="match status" value="1"/>
</dbReference>
<protein>
    <submittedName>
        <fullName evidence="2">PTS sugar transporter subunit IIA</fullName>
    </submittedName>
</protein>
<dbReference type="InterPro" id="IPR016152">
    <property type="entry name" value="PTrfase/Anion_transptr"/>
</dbReference>
<dbReference type="EMBL" id="JBHTIO010000055">
    <property type="protein sequence ID" value="MFD0898538.1"/>
    <property type="molecule type" value="Genomic_DNA"/>
</dbReference>
<dbReference type="SUPFAM" id="SSF55804">
    <property type="entry name" value="Phoshotransferase/anion transport protein"/>
    <property type="match status" value="1"/>
</dbReference>
<dbReference type="PROSITE" id="PS51094">
    <property type="entry name" value="PTS_EIIA_TYPE_2"/>
    <property type="match status" value="1"/>
</dbReference>
<keyword evidence="3" id="KW-1185">Reference proteome</keyword>
<dbReference type="Proteomes" id="UP001597104">
    <property type="component" value="Unassembled WGS sequence"/>
</dbReference>
<keyword evidence="2" id="KW-0813">Transport</keyword>
<organism evidence="2 3">
    <name type="scientific">Loigolactobacillus binensis</name>
    <dbReference type="NCBI Taxonomy" id="2559922"/>
    <lineage>
        <taxon>Bacteria</taxon>
        <taxon>Bacillati</taxon>
        <taxon>Bacillota</taxon>
        <taxon>Bacilli</taxon>
        <taxon>Lactobacillales</taxon>
        <taxon>Lactobacillaceae</taxon>
        <taxon>Loigolactobacillus</taxon>
    </lineage>
</organism>
<dbReference type="InterPro" id="IPR002178">
    <property type="entry name" value="PTS_EIIA_type-2_dom"/>
</dbReference>
<proteinExistence type="predicted"/>
<dbReference type="Pfam" id="PF00359">
    <property type="entry name" value="PTS_EIIA_2"/>
    <property type="match status" value="1"/>
</dbReference>
<comment type="caution">
    <text evidence="2">The sequence shown here is derived from an EMBL/GenBank/DDBJ whole genome shotgun (WGS) entry which is preliminary data.</text>
</comment>
<evidence type="ECO:0000313" key="3">
    <source>
        <dbReference type="Proteomes" id="UP001597104"/>
    </source>
</evidence>
<dbReference type="CDD" id="cd00211">
    <property type="entry name" value="PTS_IIA_fru"/>
    <property type="match status" value="1"/>
</dbReference>
<sequence length="156" mass="17360">MTLIHHDLIFQNKSFQNNESALSFLADQLANHNFVKDSFKDAVLAREKIYPTGLPTGDIEIAIPHADSEHVNTSTLGVMTLASPVEFHNMGDPTTTLKVSIIIMLAIAEPHGQVTMLQKLMSIVQDQHHLNKMLTYTSKADLYADLTDTFKDVVLN</sequence>
<dbReference type="PANTHER" id="PTHR47738:SF3">
    <property type="entry name" value="PHOSPHOTRANSFERASE SYSTEM MANNITOL_FRUCTOSE-SPECIFIC IIA DOMAIN CONTAINING PROTEIN"/>
    <property type="match status" value="1"/>
</dbReference>
<dbReference type="Gene3D" id="3.40.930.10">
    <property type="entry name" value="Mannitol-specific EII, Chain A"/>
    <property type="match status" value="1"/>
</dbReference>
<dbReference type="RefSeq" id="WP_137636853.1">
    <property type="nucleotide sequence ID" value="NZ_BJDN01000003.1"/>
</dbReference>
<accession>A0ABW3EDZ3</accession>
<feature type="domain" description="PTS EIIA type-2" evidence="1">
    <location>
        <begin position="2"/>
        <end position="149"/>
    </location>
</feature>
<keyword evidence="2" id="KW-0762">Sugar transport</keyword>